<dbReference type="PANTHER" id="PTHR38032">
    <property type="entry name" value="POLYMERASE-RELATED"/>
    <property type="match status" value="1"/>
</dbReference>
<accession>A0A1T4XR16</accession>
<dbReference type="EMBL" id="FUYJ01000001">
    <property type="protein sequence ID" value="SKA91987.1"/>
    <property type="molecule type" value="Genomic_DNA"/>
</dbReference>
<dbReference type="PANTHER" id="PTHR38032:SF1">
    <property type="entry name" value="RNA-BINDING PROTEIN KHPB N-TERMINAL DOMAIN-CONTAINING PROTEIN"/>
    <property type="match status" value="1"/>
</dbReference>
<dbReference type="Pfam" id="PF20250">
    <property type="entry name" value="FapA_N"/>
    <property type="match status" value="1"/>
</dbReference>
<evidence type="ECO:0000259" key="1">
    <source>
        <dbReference type="Pfam" id="PF20250"/>
    </source>
</evidence>
<dbReference type="InterPro" id="IPR046866">
    <property type="entry name" value="FapA_N"/>
</dbReference>
<reference evidence="3" key="1">
    <citation type="submission" date="2017-02" db="EMBL/GenBank/DDBJ databases">
        <authorList>
            <person name="Varghese N."/>
            <person name="Submissions S."/>
        </authorList>
    </citation>
    <scope>NUCLEOTIDE SEQUENCE [LARGE SCALE GENOMIC DNA]</scope>
    <source>
        <strain evidence="3">DSM 23966</strain>
    </source>
</reference>
<keyword evidence="3" id="KW-1185">Reference proteome</keyword>
<feature type="domain" description="Flagellar Assembly Protein A N-terminal region" evidence="1">
    <location>
        <begin position="165"/>
        <end position="317"/>
    </location>
</feature>
<dbReference type="AlphaFoldDB" id="A0A1T4XR16"/>
<organism evidence="2 3">
    <name type="scientific">Sporosarcina newyorkensis</name>
    <dbReference type="NCBI Taxonomy" id="759851"/>
    <lineage>
        <taxon>Bacteria</taxon>
        <taxon>Bacillati</taxon>
        <taxon>Bacillota</taxon>
        <taxon>Bacilli</taxon>
        <taxon>Bacillales</taxon>
        <taxon>Caryophanaceae</taxon>
        <taxon>Sporosarcina</taxon>
    </lineage>
</organism>
<sequence length="645" mass="72558">MKRSVTIQAETVEQALEQALQVLGLTLDEVSVRVNRPAGTSMFRLKKVLAEVSVTEVEEKKEKIMENQSVVRIHNGQLEAHFEDQKYPMIIPSAGTELRINDDIVARRTILLPTDQIVCKAKAEKLDPQFVIQLKDDDMIAKAIVTPGKTITRTLMDTQWETVLNIQVTEETQNFNELKTESFVDELRKMGIENGLCMDAIKEAANSLEVKEFVVAKGTAPIESKNAALVIHLKFDKEQAEEHERVDYREQDPIPTVQAGQLIATYSPPVEGIAGKSLFDEERPVKPPQEIIMRSGRHVKVFQNKVYAKIDGRPVIEWRGKLVKIDVNREYRHSADVNLESGNIYFDGDVWIGGSIHPSMFVAASGSITIIKNSTKASIRGTKSVFIKGSIFSSTVTVGIQEKVISMLLKDLEEVLSYLCNIELALVQIFTLRGEKAEEIAPFILKQAIQLLLEQKYSDFMQLNKQFIQVVKNHSRRLEKEWLELSERLYLLFADPLREEQTTISYLRQLIDDADVLLQIYNEESRPESVLQASFALNSILYSNGKIHIMSKGVYNCSITALHDIAIKGVCRGGEVIGRRHIDLDETGSAAGVKTNIQTDEVGEIRIGTAHPGTVIQIGNQRYEFFALRHHVTAMLNSEGFLTIT</sequence>
<dbReference type="InterPro" id="IPR038247">
    <property type="entry name" value="Jag_N_dom_sf"/>
</dbReference>
<evidence type="ECO:0000313" key="2">
    <source>
        <dbReference type="EMBL" id="SKA91987.1"/>
    </source>
</evidence>
<evidence type="ECO:0000313" key="3">
    <source>
        <dbReference type="Proteomes" id="UP000190042"/>
    </source>
</evidence>
<dbReference type="Pfam" id="PF03961">
    <property type="entry name" value="FapA"/>
    <property type="match status" value="1"/>
</dbReference>
<protein>
    <recommendedName>
        <fullName evidence="1">Flagellar Assembly Protein A N-terminal region domain-containing protein</fullName>
    </recommendedName>
</protein>
<dbReference type="Proteomes" id="UP000190042">
    <property type="component" value="Unassembled WGS sequence"/>
</dbReference>
<name>A0A1T4XR16_9BACL</name>
<dbReference type="InterPro" id="IPR046865">
    <property type="entry name" value="FapA_b_solenoid"/>
</dbReference>
<dbReference type="InterPro" id="IPR005646">
    <property type="entry name" value="FapA"/>
</dbReference>
<gene>
    <name evidence="2" type="ORF">SAMN04244570_1226</name>
</gene>
<dbReference type="RefSeq" id="WP_078816895.1">
    <property type="nucleotide sequence ID" value="NZ_FUYJ01000001.1"/>
</dbReference>
<proteinExistence type="predicted"/>
<dbReference type="Gene3D" id="3.30.30.80">
    <property type="entry name" value="probable RNA-binding protein from clostridium symbiosum atcc 14940"/>
    <property type="match status" value="1"/>
</dbReference>